<organism evidence="2 3">
    <name type="scientific">Polarella glacialis</name>
    <name type="common">Dinoflagellate</name>
    <dbReference type="NCBI Taxonomy" id="89957"/>
    <lineage>
        <taxon>Eukaryota</taxon>
        <taxon>Sar</taxon>
        <taxon>Alveolata</taxon>
        <taxon>Dinophyceae</taxon>
        <taxon>Suessiales</taxon>
        <taxon>Suessiaceae</taxon>
        <taxon>Polarella</taxon>
    </lineage>
</organism>
<sequence>MVPRARSSQSVNLLSQDTRKTHGKLASFRSFPGSRARTTACCGSRQGDSCSAGGKLPQGGLVLQRLLDLGRTPSEDEVSRALGAELDSWKENP</sequence>
<feature type="non-terminal residue" evidence="2">
    <location>
        <position position="93"/>
    </location>
</feature>
<evidence type="ECO:0000256" key="1">
    <source>
        <dbReference type="SAM" id="MobiDB-lite"/>
    </source>
</evidence>
<protein>
    <submittedName>
        <fullName evidence="2">Uncharacterized protein</fullName>
    </submittedName>
</protein>
<feature type="region of interest" description="Disordered" evidence="1">
    <location>
        <begin position="1"/>
        <end position="21"/>
    </location>
</feature>
<proteinExistence type="predicted"/>
<reference evidence="2" key="1">
    <citation type="submission" date="2021-02" db="EMBL/GenBank/DDBJ databases">
        <authorList>
            <person name="Dougan E. K."/>
            <person name="Rhodes N."/>
            <person name="Thang M."/>
            <person name="Chan C."/>
        </authorList>
    </citation>
    <scope>NUCLEOTIDE SEQUENCE</scope>
</reference>
<accession>A0A813LM51</accession>
<dbReference type="AlphaFoldDB" id="A0A813LM51"/>
<evidence type="ECO:0000313" key="2">
    <source>
        <dbReference type="EMBL" id="CAE8732923.1"/>
    </source>
</evidence>
<gene>
    <name evidence="2" type="ORF">PGLA2088_LOCUS46614</name>
</gene>
<dbReference type="Proteomes" id="UP000626109">
    <property type="component" value="Unassembled WGS sequence"/>
</dbReference>
<evidence type="ECO:0000313" key="3">
    <source>
        <dbReference type="Proteomes" id="UP000626109"/>
    </source>
</evidence>
<feature type="compositionally biased region" description="Polar residues" evidence="1">
    <location>
        <begin position="1"/>
        <end position="16"/>
    </location>
</feature>
<name>A0A813LM51_POLGL</name>
<comment type="caution">
    <text evidence="2">The sequence shown here is derived from an EMBL/GenBank/DDBJ whole genome shotgun (WGS) entry which is preliminary data.</text>
</comment>
<feature type="non-terminal residue" evidence="2">
    <location>
        <position position="1"/>
    </location>
</feature>
<dbReference type="EMBL" id="CAJNNW010036248">
    <property type="protein sequence ID" value="CAE8732923.1"/>
    <property type="molecule type" value="Genomic_DNA"/>
</dbReference>